<keyword evidence="4" id="KW-0804">Transcription</keyword>
<dbReference type="Gene3D" id="3.40.50.2300">
    <property type="match status" value="1"/>
</dbReference>
<feature type="domain" description="HTH luxR-type" evidence="6">
    <location>
        <begin position="143"/>
        <end position="208"/>
    </location>
</feature>
<keyword evidence="9" id="KW-1185">Reference proteome</keyword>
<dbReference type="InterPro" id="IPR058245">
    <property type="entry name" value="NreC/VraR/RcsB-like_REC"/>
</dbReference>
<dbReference type="PRINTS" id="PR00038">
    <property type="entry name" value="HTHLUXR"/>
</dbReference>
<dbReference type="SMART" id="SM00448">
    <property type="entry name" value="REC"/>
    <property type="match status" value="1"/>
</dbReference>
<dbReference type="SMART" id="SM00421">
    <property type="entry name" value="HTH_LUXR"/>
    <property type="match status" value="1"/>
</dbReference>
<evidence type="ECO:0000313" key="8">
    <source>
        <dbReference type="EMBL" id="MDA3614121.1"/>
    </source>
</evidence>
<dbReference type="InterPro" id="IPR011006">
    <property type="entry name" value="CheY-like_superfamily"/>
</dbReference>
<proteinExistence type="predicted"/>
<feature type="domain" description="Response regulatory" evidence="7">
    <location>
        <begin position="3"/>
        <end position="119"/>
    </location>
</feature>
<evidence type="ECO:0000256" key="5">
    <source>
        <dbReference type="PROSITE-ProRule" id="PRU00169"/>
    </source>
</evidence>
<evidence type="ECO:0000256" key="3">
    <source>
        <dbReference type="ARBA" id="ARBA00023125"/>
    </source>
</evidence>
<dbReference type="SUPFAM" id="SSF52172">
    <property type="entry name" value="CheY-like"/>
    <property type="match status" value="1"/>
</dbReference>
<dbReference type="RefSeq" id="WP_407030448.1">
    <property type="nucleotide sequence ID" value="NZ_JAQGEF010000004.1"/>
</dbReference>
<dbReference type="InterPro" id="IPR000792">
    <property type="entry name" value="Tscrpt_reg_LuxR_C"/>
</dbReference>
<evidence type="ECO:0000259" key="6">
    <source>
        <dbReference type="PROSITE" id="PS50043"/>
    </source>
</evidence>
<name>A0ABT4UH06_9BACT</name>
<dbReference type="PROSITE" id="PS50110">
    <property type="entry name" value="RESPONSE_REGULATORY"/>
    <property type="match status" value="1"/>
</dbReference>
<dbReference type="Proteomes" id="UP001210231">
    <property type="component" value="Unassembled WGS sequence"/>
</dbReference>
<keyword evidence="1 5" id="KW-0597">Phosphoprotein</keyword>
<dbReference type="PROSITE" id="PS50043">
    <property type="entry name" value="HTH_LUXR_2"/>
    <property type="match status" value="1"/>
</dbReference>
<dbReference type="PANTHER" id="PTHR44688">
    <property type="entry name" value="DNA-BINDING TRANSCRIPTIONAL ACTIVATOR DEVR_DOSR"/>
    <property type="match status" value="1"/>
</dbReference>
<dbReference type="SUPFAM" id="SSF46894">
    <property type="entry name" value="C-terminal effector domain of the bipartite response regulators"/>
    <property type="match status" value="1"/>
</dbReference>
<accession>A0ABT4UH06</accession>
<evidence type="ECO:0000256" key="2">
    <source>
        <dbReference type="ARBA" id="ARBA00023015"/>
    </source>
</evidence>
<dbReference type="CDD" id="cd17535">
    <property type="entry name" value="REC_NarL-like"/>
    <property type="match status" value="1"/>
</dbReference>
<keyword evidence="3" id="KW-0238">DNA-binding</keyword>
<sequence length="211" mass="23614">MIKIVILDDHPIVTNGLSNALAVNKNMAIVAKYSTCNDFMMAYKGLDFDVLILDMQLSDGTGYDVARQVLAARPAVGILVFSSSDILYQMKKMLETGCLGYLLKNADNEMLYHAIEQVYKGRQVLSPEVEKALLEETFTEKNNKKNKILLTRREQEVLQLIVKEFTTQEIASELFLSVSAVEFHRTNLLQKLGVKNVAGLVRVALETGLVQ</sequence>
<dbReference type="PANTHER" id="PTHR44688:SF16">
    <property type="entry name" value="DNA-BINDING TRANSCRIPTIONAL ACTIVATOR DEVR_DOSR"/>
    <property type="match status" value="1"/>
</dbReference>
<dbReference type="InterPro" id="IPR016032">
    <property type="entry name" value="Sig_transdc_resp-reg_C-effctor"/>
</dbReference>
<dbReference type="CDD" id="cd06170">
    <property type="entry name" value="LuxR_C_like"/>
    <property type="match status" value="1"/>
</dbReference>
<keyword evidence="2" id="KW-0805">Transcription regulation</keyword>
<protein>
    <submittedName>
        <fullName evidence="8">Response regulator transcription factor</fullName>
    </submittedName>
</protein>
<organism evidence="8 9">
    <name type="scientific">Polluticaenibacter yanchengensis</name>
    <dbReference type="NCBI Taxonomy" id="3014562"/>
    <lineage>
        <taxon>Bacteria</taxon>
        <taxon>Pseudomonadati</taxon>
        <taxon>Bacteroidota</taxon>
        <taxon>Chitinophagia</taxon>
        <taxon>Chitinophagales</taxon>
        <taxon>Chitinophagaceae</taxon>
        <taxon>Polluticaenibacter</taxon>
    </lineage>
</organism>
<dbReference type="Pfam" id="PF00072">
    <property type="entry name" value="Response_reg"/>
    <property type="match status" value="1"/>
</dbReference>
<feature type="modified residue" description="4-aspartylphosphate" evidence="5">
    <location>
        <position position="54"/>
    </location>
</feature>
<gene>
    <name evidence="8" type="ORF">O3P16_04840</name>
</gene>
<reference evidence="8 9" key="1">
    <citation type="submission" date="2022-12" db="EMBL/GenBank/DDBJ databases">
        <title>Chitinophagaceae gen. sp. nov., a new member of the family Chitinophagaceae, isolated from soil in a chemical factory.</title>
        <authorList>
            <person name="Ke Z."/>
        </authorList>
    </citation>
    <scope>NUCLEOTIDE SEQUENCE [LARGE SCALE GENOMIC DNA]</scope>
    <source>
        <strain evidence="8 9">LY-5</strain>
    </source>
</reference>
<evidence type="ECO:0000259" key="7">
    <source>
        <dbReference type="PROSITE" id="PS50110"/>
    </source>
</evidence>
<evidence type="ECO:0000256" key="4">
    <source>
        <dbReference type="ARBA" id="ARBA00023163"/>
    </source>
</evidence>
<evidence type="ECO:0000313" key="9">
    <source>
        <dbReference type="Proteomes" id="UP001210231"/>
    </source>
</evidence>
<dbReference type="Pfam" id="PF00196">
    <property type="entry name" value="GerE"/>
    <property type="match status" value="1"/>
</dbReference>
<evidence type="ECO:0000256" key="1">
    <source>
        <dbReference type="ARBA" id="ARBA00022553"/>
    </source>
</evidence>
<dbReference type="EMBL" id="JAQGEF010000004">
    <property type="protein sequence ID" value="MDA3614121.1"/>
    <property type="molecule type" value="Genomic_DNA"/>
</dbReference>
<comment type="caution">
    <text evidence="8">The sequence shown here is derived from an EMBL/GenBank/DDBJ whole genome shotgun (WGS) entry which is preliminary data.</text>
</comment>
<dbReference type="InterPro" id="IPR001789">
    <property type="entry name" value="Sig_transdc_resp-reg_receiver"/>
</dbReference>